<comment type="caution">
    <text evidence="1">The sequence shown here is derived from an EMBL/GenBank/DDBJ whole genome shotgun (WGS) entry which is preliminary data.</text>
</comment>
<dbReference type="AlphaFoldDB" id="A0AAP8GNX0"/>
<dbReference type="Proteomes" id="UP000231328">
    <property type="component" value="Unassembled WGS sequence"/>
</dbReference>
<protein>
    <recommendedName>
        <fullName evidence="3">PD(D/E)XK endonuclease domain-containing protein</fullName>
    </recommendedName>
</protein>
<organism evidence="1 2">
    <name type="scientific">Enterobacter hormaechei</name>
    <dbReference type="NCBI Taxonomy" id="158836"/>
    <lineage>
        <taxon>Bacteria</taxon>
        <taxon>Pseudomonadati</taxon>
        <taxon>Pseudomonadota</taxon>
        <taxon>Gammaproteobacteria</taxon>
        <taxon>Enterobacterales</taxon>
        <taxon>Enterobacteriaceae</taxon>
        <taxon>Enterobacter</taxon>
        <taxon>Enterobacter cloacae complex</taxon>
    </lineage>
</organism>
<name>A0AAP8GNX0_9ENTR</name>
<dbReference type="GO" id="GO:0003676">
    <property type="term" value="F:nucleic acid binding"/>
    <property type="evidence" value="ECO:0007669"/>
    <property type="project" value="InterPro"/>
</dbReference>
<dbReference type="EMBL" id="NMVR01000004">
    <property type="protein sequence ID" value="PJG41031.1"/>
    <property type="molecule type" value="Genomic_DNA"/>
</dbReference>
<proteinExistence type="predicted"/>
<accession>A0AAP8GNX0</accession>
<dbReference type="RefSeq" id="WP_045324589.1">
    <property type="nucleotide sequence ID" value="NZ_CP114979.1"/>
</dbReference>
<evidence type="ECO:0000313" key="2">
    <source>
        <dbReference type="Proteomes" id="UP000231328"/>
    </source>
</evidence>
<evidence type="ECO:0000313" key="1">
    <source>
        <dbReference type="EMBL" id="PJG41031.1"/>
    </source>
</evidence>
<gene>
    <name evidence="1" type="ORF">CGZ54_03205</name>
</gene>
<reference evidence="1 2" key="1">
    <citation type="submission" date="2017-07" db="EMBL/GenBank/DDBJ databases">
        <title>Draft genome sequence of Enterobacter cloacae ST128, a clinical strain coproducing KPC-2 and NDM-1 carbapenemases.</title>
        <authorList>
            <person name="Li X."/>
        </authorList>
    </citation>
    <scope>NUCLEOTIDE SEQUENCE [LARGE SCALE GENOMIC DNA]</scope>
    <source>
        <strain evidence="1 2">HBY</strain>
    </source>
</reference>
<dbReference type="InterPro" id="IPR011856">
    <property type="entry name" value="tRNA_endonuc-like_dom_sf"/>
</dbReference>
<dbReference type="Gene3D" id="3.40.1350.10">
    <property type="match status" value="1"/>
</dbReference>
<sequence>MSEIVKRSSKSAGDAGEYFIAYMLSRLGISAALTTSGSSAVDIIATIDGSKSISIQVKGSWARSQPRQWMVGKHMPAASPDYFYVFCNMSEDVADKNAPEVFIVPSEVVASDSTWHHSAPLFKIGKGEDEKYLDRWDFIQLALAHAPS</sequence>
<evidence type="ECO:0008006" key="3">
    <source>
        <dbReference type="Google" id="ProtNLM"/>
    </source>
</evidence>